<keyword evidence="1" id="KW-1185">Reference proteome</keyword>
<name>A0A914ZYA6_PARUN</name>
<dbReference type="WBParaSite" id="PgB19_g022_t01">
    <property type="protein sequence ID" value="PgB19_g022_t01"/>
    <property type="gene ID" value="PgB19_g022"/>
</dbReference>
<sequence>MNDWHLQFTQLHLRDRSIYEATISPLKDRHRSSLMIAQFICERESTEIHRLYLRI</sequence>
<evidence type="ECO:0000313" key="2">
    <source>
        <dbReference type="WBParaSite" id="PgB19_g022_t01"/>
    </source>
</evidence>
<evidence type="ECO:0000313" key="1">
    <source>
        <dbReference type="Proteomes" id="UP000887569"/>
    </source>
</evidence>
<dbReference type="AlphaFoldDB" id="A0A914ZYA6"/>
<proteinExistence type="predicted"/>
<reference evidence="2" key="1">
    <citation type="submission" date="2022-11" db="UniProtKB">
        <authorList>
            <consortium name="WormBaseParasite"/>
        </authorList>
    </citation>
    <scope>IDENTIFICATION</scope>
</reference>
<dbReference type="Proteomes" id="UP000887569">
    <property type="component" value="Unplaced"/>
</dbReference>
<protein>
    <submittedName>
        <fullName evidence="2">Uncharacterized protein</fullName>
    </submittedName>
</protein>
<organism evidence="1 2">
    <name type="scientific">Parascaris univalens</name>
    <name type="common">Nematode worm</name>
    <dbReference type="NCBI Taxonomy" id="6257"/>
    <lineage>
        <taxon>Eukaryota</taxon>
        <taxon>Metazoa</taxon>
        <taxon>Ecdysozoa</taxon>
        <taxon>Nematoda</taxon>
        <taxon>Chromadorea</taxon>
        <taxon>Rhabditida</taxon>
        <taxon>Spirurina</taxon>
        <taxon>Ascaridomorpha</taxon>
        <taxon>Ascaridoidea</taxon>
        <taxon>Ascarididae</taxon>
        <taxon>Parascaris</taxon>
    </lineage>
</organism>
<accession>A0A914ZYA6</accession>